<dbReference type="GO" id="GO:0000160">
    <property type="term" value="P:phosphorelay signal transduction system"/>
    <property type="evidence" value="ECO:0007669"/>
    <property type="project" value="InterPro"/>
</dbReference>
<accession>A0A5D0RGZ1</accession>
<dbReference type="InterPro" id="IPR011006">
    <property type="entry name" value="CheY-like_superfamily"/>
</dbReference>
<organism evidence="4 5">
    <name type="scientific">Maritimibacter fusiformis</name>
    <dbReference type="NCBI Taxonomy" id="2603819"/>
    <lineage>
        <taxon>Bacteria</taxon>
        <taxon>Pseudomonadati</taxon>
        <taxon>Pseudomonadota</taxon>
        <taxon>Alphaproteobacteria</taxon>
        <taxon>Rhodobacterales</taxon>
        <taxon>Roseobacteraceae</taxon>
        <taxon>Maritimibacter</taxon>
    </lineage>
</organism>
<dbReference type="RefSeq" id="WP_148378930.1">
    <property type="nucleotide sequence ID" value="NZ_VSIY01000013.1"/>
</dbReference>
<dbReference type="Gene3D" id="3.40.50.2300">
    <property type="match status" value="1"/>
</dbReference>
<evidence type="ECO:0000256" key="1">
    <source>
        <dbReference type="ARBA" id="ARBA00022553"/>
    </source>
</evidence>
<protein>
    <submittedName>
        <fullName evidence="4">Response regulator</fullName>
    </submittedName>
</protein>
<dbReference type="CDD" id="cd00156">
    <property type="entry name" value="REC"/>
    <property type="match status" value="1"/>
</dbReference>
<dbReference type="PANTHER" id="PTHR44591:SF3">
    <property type="entry name" value="RESPONSE REGULATORY DOMAIN-CONTAINING PROTEIN"/>
    <property type="match status" value="1"/>
</dbReference>
<reference evidence="4 5" key="1">
    <citation type="submission" date="2019-08" db="EMBL/GenBank/DDBJ databases">
        <title>Identification of a novel species of the genus Boseongicola.</title>
        <authorList>
            <person name="Zhang X.-Q."/>
        </authorList>
    </citation>
    <scope>NUCLEOTIDE SEQUENCE [LARGE SCALE GENOMIC DNA]</scope>
    <source>
        <strain evidence="4 5">HY14</strain>
    </source>
</reference>
<evidence type="ECO:0000313" key="5">
    <source>
        <dbReference type="Proteomes" id="UP000322080"/>
    </source>
</evidence>
<dbReference type="SMART" id="SM00448">
    <property type="entry name" value="REC"/>
    <property type="match status" value="1"/>
</dbReference>
<keyword evidence="1 2" id="KW-0597">Phosphoprotein</keyword>
<comment type="caution">
    <text evidence="4">The sequence shown here is derived from an EMBL/GenBank/DDBJ whole genome shotgun (WGS) entry which is preliminary data.</text>
</comment>
<evidence type="ECO:0000259" key="3">
    <source>
        <dbReference type="PROSITE" id="PS50110"/>
    </source>
</evidence>
<dbReference type="PANTHER" id="PTHR44591">
    <property type="entry name" value="STRESS RESPONSE REGULATOR PROTEIN 1"/>
    <property type="match status" value="1"/>
</dbReference>
<name>A0A5D0RGZ1_9RHOB</name>
<evidence type="ECO:0000313" key="4">
    <source>
        <dbReference type="EMBL" id="TYB80673.1"/>
    </source>
</evidence>
<proteinExistence type="predicted"/>
<dbReference type="AlphaFoldDB" id="A0A5D0RGZ1"/>
<dbReference type="PROSITE" id="PS50110">
    <property type="entry name" value="RESPONSE_REGULATORY"/>
    <property type="match status" value="1"/>
</dbReference>
<keyword evidence="5" id="KW-1185">Reference proteome</keyword>
<gene>
    <name evidence="4" type="ORF">FVF75_13670</name>
</gene>
<dbReference type="Proteomes" id="UP000322080">
    <property type="component" value="Unassembled WGS sequence"/>
</dbReference>
<dbReference type="Pfam" id="PF00072">
    <property type="entry name" value="Response_reg"/>
    <property type="match status" value="1"/>
</dbReference>
<feature type="modified residue" description="4-aspartylphosphate" evidence="2">
    <location>
        <position position="70"/>
    </location>
</feature>
<evidence type="ECO:0000256" key="2">
    <source>
        <dbReference type="PROSITE-ProRule" id="PRU00169"/>
    </source>
</evidence>
<dbReference type="InterPro" id="IPR001789">
    <property type="entry name" value="Sig_transdc_resp-reg_receiver"/>
</dbReference>
<feature type="domain" description="Response regulatory" evidence="3">
    <location>
        <begin position="21"/>
        <end position="134"/>
    </location>
</feature>
<sequence>MSDDRFYLPPGNPDRPLQGLTVLVVEDSRFASEAIRLLSIRSGARIRRADSLAAAHRHLAVYRPSVVIVDIGLPDGSGTDLIAELARARPRVPAILGMSGDPEAEPAARAAGADAFLAKPVESLAWFQQALLAALPGGVLPSGPRAVSGDRILPDPVALADDLHHVAEMLRGDGSGARAYIAQLLSGLAISAHDPALAAAAGQLALSGAEGARRRVVDLVEERLSRAQAV</sequence>
<dbReference type="EMBL" id="VSIY01000013">
    <property type="protein sequence ID" value="TYB80673.1"/>
    <property type="molecule type" value="Genomic_DNA"/>
</dbReference>
<dbReference type="SUPFAM" id="SSF52172">
    <property type="entry name" value="CheY-like"/>
    <property type="match status" value="1"/>
</dbReference>
<dbReference type="InterPro" id="IPR050595">
    <property type="entry name" value="Bact_response_regulator"/>
</dbReference>